<dbReference type="AlphaFoldDB" id="A0A9Q3F4V7"/>
<protein>
    <submittedName>
        <fullName evidence="2">Uncharacterized protein</fullName>
    </submittedName>
</protein>
<name>A0A9Q3F4V7_9BASI</name>
<evidence type="ECO:0000313" key="2">
    <source>
        <dbReference type="EMBL" id="MBW0530117.1"/>
    </source>
</evidence>
<accession>A0A9Q3F4V7</accession>
<dbReference type="Proteomes" id="UP000765509">
    <property type="component" value="Unassembled WGS sequence"/>
</dbReference>
<feature type="region of interest" description="Disordered" evidence="1">
    <location>
        <begin position="245"/>
        <end position="270"/>
    </location>
</feature>
<keyword evidence="3" id="KW-1185">Reference proteome</keyword>
<organism evidence="2 3">
    <name type="scientific">Austropuccinia psidii MF-1</name>
    <dbReference type="NCBI Taxonomy" id="1389203"/>
    <lineage>
        <taxon>Eukaryota</taxon>
        <taxon>Fungi</taxon>
        <taxon>Dikarya</taxon>
        <taxon>Basidiomycota</taxon>
        <taxon>Pucciniomycotina</taxon>
        <taxon>Pucciniomycetes</taxon>
        <taxon>Pucciniales</taxon>
        <taxon>Sphaerophragmiaceae</taxon>
        <taxon>Austropuccinia</taxon>
    </lineage>
</organism>
<evidence type="ECO:0000313" key="3">
    <source>
        <dbReference type="Proteomes" id="UP000765509"/>
    </source>
</evidence>
<comment type="caution">
    <text evidence="2">The sequence shown here is derived from an EMBL/GenBank/DDBJ whole genome shotgun (WGS) entry which is preliminary data.</text>
</comment>
<reference evidence="2" key="1">
    <citation type="submission" date="2021-03" db="EMBL/GenBank/DDBJ databases">
        <title>Draft genome sequence of rust myrtle Austropuccinia psidii MF-1, a brazilian biotype.</title>
        <authorList>
            <person name="Quecine M.C."/>
            <person name="Pachon D.M.R."/>
            <person name="Bonatelli M.L."/>
            <person name="Correr F.H."/>
            <person name="Franceschini L.M."/>
            <person name="Leite T.F."/>
            <person name="Margarido G.R.A."/>
            <person name="Almeida C.A."/>
            <person name="Ferrarezi J.A."/>
            <person name="Labate C.A."/>
        </authorList>
    </citation>
    <scope>NUCLEOTIDE SEQUENCE</scope>
    <source>
        <strain evidence="2">MF-1</strain>
    </source>
</reference>
<proteinExistence type="predicted"/>
<gene>
    <name evidence="2" type="ORF">O181_069832</name>
</gene>
<dbReference type="EMBL" id="AVOT02035718">
    <property type="protein sequence ID" value="MBW0530117.1"/>
    <property type="molecule type" value="Genomic_DNA"/>
</dbReference>
<evidence type="ECO:0000256" key="1">
    <source>
        <dbReference type="SAM" id="MobiDB-lite"/>
    </source>
</evidence>
<dbReference type="OrthoDB" id="2518964at2759"/>
<sequence length="270" mass="30397">MPSNKDNTMAVDLSSLKIQDNDIVSQADKQAESVNCFSSLADKIQPKLSLDGSNFKLWSRVMIDTWVSCFFGNYDYFDRSERDTDYRRNLVALSLIRNSINRNLFQSIVSQLYMPNTRSVYQSLKKRFSKSSWAAIVQQAQCIFRPTDQSLNLVNHLVVVQAALDALQSQVGNLTLENLLPIILYFSAQQLQGKITTALDTCKAINPSIEIHANNVLSIANCIQGKYTPEDLSPLQISWLESSQGIEDHSPKGKFKHPGNQTSLTRLSHH</sequence>
<feature type="compositionally biased region" description="Polar residues" evidence="1">
    <location>
        <begin position="259"/>
        <end position="270"/>
    </location>
</feature>